<dbReference type="InterPro" id="IPR042259">
    <property type="entry name" value="Raco-like_middle_sf"/>
</dbReference>
<dbReference type="SUPFAM" id="SSF53067">
    <property type="entry name" value="Actin-like ATPase domain"/>
    <property type="match status" value="1"/>
</dbReference>
<dbReference type="Pfam" id="PF17651">
    <property type="entry name" value="Raco_middle"/>
    <property type="match status" value="1"/>
</dbReference>
<dbReference type="Pfam" id="PF14574">
    <property type="entry name" value="RACo_C_ter"/>
    <property type="match status" value="1"/>
</dbReference>
<evidence type="ECO:0000259" key="2">
    <source>
        <dbReference type="Pfam" id="PF17651"/>
    </source>
</evidence>
<feature type="domain" description="RACo-like middle region" evidence="2">
    <location>
        <begin position="7"/>
        <end position="159"/>
    </location>
</feature>
<dbReference type="InterPro" id="IPR041414">
    <property type="entry name" value="Raco-like_middle"/>
</dbReference>
<dbReference type="EMBL" id="BLXX01000011">
    <property type="protein sequence ID" value="GFO60925.1"/>
    <property type="molecule type" value="Genomic_DNA"/>
</dbReference>
<accession>A0A6V8MLK6</accession>
<dbReference type="RefSeq" id="WP_183355734.1">
    <property type="nucleotide sequence ID" value="NZ_BLXX01000011.1"/>
</dbReference>
<dbReference type="Proteomes" id="UP000556026">
    <property type="component" value="Unassembled WGS sequence"/>
</dbReference>
<evidence type="ECO:0000313" key="3">
    <source>
        <dbReference type="EMBL" id="GFO60925.1"/>
    </source>
</evidence>
<proteinExistence type="predicted"/>
<protein>
    <recommendedName>
        <fullName evidence="5">Ferredoxin</fullName>
    </recommendedName>
</protein>
<dbReference type="InterPro" id="IPR052911">
    <property type="entry name" value="Corrinoid_activation_enz"/>
</dbReference>
<dbReference type="PANTHER" id="PTHR42895:SF2">
    <property type="entry name" value="IRON-SULFUR CLUSTER PROTEIN"/>
    <property type="match status" value="1"/>
</dbReference>
<sequence length="415" mass="43199">MTSTNPLAVAFDLGTTTIAASLVDLATGARLAATSSLNPQRPWGADVLSRLQAAADPLVLAALKETLAAEMERMAEELLARVGAWPQQFTRVALAGNPAMEQIALGLPSASLAYPPFRPQFKSAREAATGELGWRRDLPAFLFPLPSGFVGGDLVAFLYGCRDSARPGTLYLDLGTNAEMAIFDGERYLATSAAAGPAFEGGNLSCGMAALPGAIAGVSLEGDRLKLATIGGAPARGICGSGVLEAVAALLEAGVIDPTGRIKAPGEIGSNLANRIQEVEGGTAFVLHRDAKATVYLSQEDIRALQLAKGALKAGMEILLARAGLGFETLTRVVLTGSFGAVLAPQVLKTVGVFNKNMVIVSGFIREGALCGVERFLLEPEGERALEEFSAGIKVLPLSGTAAFEKRFLANLNFD</sequence>
<gene>
    <name evidence="3" type="ORF">GMST_32500</name>
</gene>
<name>A0A6V8MLK6_9BACT</name>
<evidence type="ECO:0000313" key="4">
    <source>
        <dbReference type="Proteomes" id="UP000556026"/>
    </source>
</evidence>
<feature type="domain" description="RACo C-terminal" evidence="1">
    <location>
        <begin position="169"/>
        <end position="414"/>
    </location>
</feature>
<comment type="caution">
    <text evidence="3">The sequence shown here is derived from an EMBL/GenBank/DDBJ whole genome shotgun (WGS) entry which is preliminary data.</text>
</comment>
<dbReference type="AlphaFoldDB" id="A0A6V8MLK6"/>
<dbReference type="InterPro" id="IPR027980">
    <property type="entry name" value="RACo_C"/>
</dbReference>
<dbReference type="Gene3D" id="3.30.420.480">
    <property type="entry name" value="Domain of unknown function (DUF4445)"/>
    <property type="match status" value="1"/>
</dbReference>
<dbReference type="InterPro" id="IPR043129">
    <property type="entry name" value="ATPase_NBD"/>
</dbReference>
<dbReference type="PANTHER" id="PTHR42895">
    <property type="entry name" value="IRON-SULFUR CLUSTER-BINDING PROTEIN-RELATED"/>
    <property type="match status" value="1"/>
</dbReference>
<organism evidence="3 4">
    <name type="scientific">Geomonas silvestris</name>
    <dbReference type="NCBI Taxonomy" id="2740184"/>
    <lineage>
        <taxon>Bacteria</taxon>
        <taxon>Pseudomonadati</taxon>
        <taxon>Thermodesulfobacteriota</taxon>
        <taxon>Desulfuromonadia</taxon>
        <taxon>Geobacterales</taxon>
        <taxon>Geobacteraceae</taxon>
        <taxon>Geomonas</taxon>
    </lineage>
</organism>
<reference evidence="4" key="1">
    <citation type="submission" date="2020-06" db="EMBL/GenBank/DDBJ databases">
        <title>Draft genomic sequence of Geomonas sp. Red330.</title>
        <authorList>
            <person name="Itoh H."/>
            <person name="Zhenxing X."/>
            <person name="Ushijima N."/>
            <person name="Masuda Y."/>
            <person name="Shiratori Y."/>
            <person name="Senoo K."/>
        </authorList>
    </citation>
    <scope>NUCLEOTIDE SEQUENCE [LARGE SCALE GENOMIC DNA]</scope>
    <source>
        <strain evidence="4">Red330</strain>
    </source>
</reference>
<evidence type="ECO:0008006" key="5">
    <source>
        <dbReference type="Google" id="ProtNLM"/>
    </source>
</evidence>
<evidence type="ECO:0000259" key="1">
    <source>
        <dbReference type="Pfam" id="PF14574"/>
    </source>
</evidence>
<keyword evidence="4" id="KW-1185">Reference proteome</keyword>